<dbReference type="Proteomes" id="UP000701853">
    <property type="component" value="Chromosome 9"/>
</dbReference>
<dbReference type="InterPro" id="IPR011257">
    <property type="entry name" value="DNA_glycosylase"/>
</dbReference>
<dbReference type="OrthoDB" id="4951845at2759"/>
<accession>A0A8J5YLY7</accession>
<dbReference type="InterPro" id="IPR052054">
    <property type="entry name" value="Oxidative_DNA_repair_enzyme"/>
</dbReference>
<dbReference type="GO" id="GO:0005634">
    <property type="term" value="C:nucleus"/>
    <property type="evidence" value="ECO:0007669"/>
    <property type="project" value="TreeGrafter"/>
</dbReference>
<keyword evidence="2" id="KW-1185">Reference proteome</keyword>
<evidence type="ECO:0000313" key="1">
    <source>
        <dbReference type="EMBL" id="KAG8482445.1"/>
    </source>
</evidence>
<dbReference type="EMBL" id="JAHUZN010000009">
    <property type="protein sequence ID" value="KAG8482445.1"/>
    <property type="molecule type" value="Genomic_DNA"/>
</dbReference>
<gene>
    <name evidence="1" type="ORF">CXB51_024007</name>
</gene>
<organism evidence="1 2">
    <name type="scientific">Gossypium anomalum</name>
    <dbReference type="NCBI Taxonomy" id="47600"/>
    <lineage>
        <taxon>Eukaryota</taxon>
        <taxon>Viridiplantae</taxon>
        <taxon>Streptophyta</taxon>
        <taxon>Embryophyta</taxon>
        <taxon>Tracheophyta</taxon>
        <taxon>Spermatophyta</taxon>
        <taxon>Magnoliopsida</taxon>
        <taxon>eudicotyledons</taxon>
        <taxon>Gunneridae</taxon>
        <taxon>Pentapetalae</taxon>
        <taxon>rosids</taxon>
        <taxon>malvids</taxon>
        <taxon>Malvales</taxon>
        <taxon>Malvaceae</taxon>
        <taxon>Malvoideae</taxon>
        <taxon>Gossypium</taxon>
    </lineage>
</organism>
<dbReference type="PANTHER" id="PTHR10242">
    <property type="entry name" value="8-OXOGUANINE DNA GLYCOSYLASE"/>
    <property type="match status" value="1"/>
</dbReference>
<proteinExistence type="predicted"/>
<name>A0A8J5YLY7_9ROSI</name>
<dbReference type="PANTHER" id="PTHR10242:SF7">
    <property type="entry name" value="HHH-GPD DOMAIN-CONTAINING PROTEIN"/>
    <property type="match status" value="1"/>
</dbReference>
<evidence type="ECO:0000313" key="2">
    <source>
        <dbReference type="Proteomes" id="UP000701853"/>
    </source>
</evidence>
<dbReference type="AlphaFoldDB" id="A0A8J5YLY7"/>
<evidence type="ECO:0008006" key="3">
    <source>
        <dbReference type="Google" id="ProtNLM"/>
    </source>
</evidence>
<dbReference type="SUPFAM" id="SSF48150">
    <property type="entry name" value="DNA-glycosylase"/>
    <property type="match status" value="1"/>
</dbReference>
<comment type="caution">
    <text evidence="1">The sequence shown here is derived from an EMBL/GenBank/DDBJ whole genome shotgun (WGS) entry which is preliminary data.</text>
</comment>
<dbReference type="Gene3D" id="1.10.340.30">
    <property type="entry name" value="Hypothetical protein, domain 2"/>
    <property type="match status" value="1"/>
</dbReference>
<dbReference type="GO" id="GO:0034039">
    <property type="term" value="F:8-oxo-7,8-dihydroguanine DNA N-glycosylase activity"/>
    <property type="evidence" value="ECO:0007669"/>
    <property type="project" value="TreeGrafter"/>
</dbReference>
<protein>
    <recommendedName>
        <fullName evidence="3">HhH-GPD domain-containing protein</fullName>
    </recommendedName>
</protein>
<dbReference type="GO" id="GO:0006285">
    <property type="term" value="P:base-excision repair, AP site formation"/>
    <property type="evidence" value="ECO:0007669"/>
    <property type="project" value="TreeGrafter"/>
</dbReference>
<reference evidence="1 2" key="1">
    <citation type="journal article" date="2021" name="bioRxiv">
        <title>The Gossypium anomalum genome as a resource for cotton improvement and evolutionary analysis of hybrid incompatibility.</title>
        <authorList>
            <person name="Grover C.E."/>
            <person name="Yuan D."/>
            <person name="Arick M.A."/>
            <person name="Miller E.R."/>
            <person name="Hu G."/>
            <person name="Peterson D.G."/>
            <person name="Wendel J.F."/>
            <person name="Udall J.A."/>
        </authorList>
    </citation>
    <scope>NUCLEOTIDE SEQUENCE [LARGE SCALE GENOMIC DNA]</scope>
    <source>
        <strain evidence="1">JFW-Udall</strain>
        <tissue evidence="1">Leaf</tissue>
    </source>
</reference>
<sequence>MELKLALGEWSGRFDMEKAVCNHGFFMMSPNLWIPSTKSLRRPLRLEDSSRSVPVTISHPLHHPFLLIQVHHSPISSADEAVILEQVGRMLRISKKDERDVMEFQEMHSSARENGLGRIFRSPSFFEDAVKSILLCNCSWKRSLDMARALCLLQPKIALDGNARSKRKRSKCSDDIGNFPSWKQLLAWSWVDEKYLIKQCNVGYRAARILQLATMFAQGDLREDHIAKLEQSSDPTSFETLYQKLLKIKGFGPFVCSNIMMCVGFYQRIPSDSETIRHLKQVHGKQNCSKETIGKAVEEIYGKYNPFQCLAYWVELIKEYENKFGKLSKLEAANYHLITAPCYLGTGELSKLSKLEAGSLS</sequence>